<dbReference type="InterPro" id="IPR050109">
    <property type="entry name" value="HTH-type_TetR-like_transc_reg"/>
</dbReference>
<dbReference type="GO" id="GO:0000976">
    <property type="term" value="F:transcription cis-regulatory region binding"/>
    <property type="evidence" value="ECO:0007669"/>
    <property type="project" value="TreeGrafter"/>
</dbReference>
<evidence type="ECO:0000313" key="6">
    <source>
        <dbReference type="EMBL" id="SDU83565.1"/>
    </source>
</evidence>
<sequence>MIVSQASRIPLRADAARNLRRILTAAAEAFAEQGGDVAMEEVARRAGVGVGTLYRRFPDREALVVAVVRDSFQTLVDTMREAQQQEPRAWDALVRSMSHSQELRLSTPPSGPLAAPSRAALVADPVIRGLRDDFVEVLEQLVERAQAEGDLRDDVGAGDVAQLFALVVKAGRPGGGRGADLASGRALAVVLDGLRTGGRTTLPGRPLAPGDLARP</sequence>
<dbReference type="Gene3D" id="1.10.357.10">
    <property type="entry name" value="Tetracycline Repressor, domain 2"/>
    <property type="match status" value="1"/>
</dbReference>
<evidence type="ECO:0000256" key="2">
    <source>
        <dbReference type="ARBA" id="ARBA00023125"/>
    </source>
</evidence>
<feature type="DNA-binding region" description="H-T-H motif" evidence="4">
    <location>
        <begin position="38"/>
        <end position="57"/>
    </location>
</feature>
<evidence type="ECO:0000256" key="3">
    <source>
        <dbReference type="ARBA" id="ARBA00023163"/>
    </source>
</evidence>
<dbReference type="PRINTS" id="PR00455">
    <property type="entry name" value="HTHTETR"/>
</dbReference>
<dbReference type="PANTHER" id="PTHR30055">
    <property type="entry name" value="HTH-TYPE TRANSCRIPTIONAL REGULATOR RUTR"/>
    <property type="match status" value="1"/>
</dbReference>
<dbReference type="Pfam" id="PF00440">
    <property type="entry name" value="TetR_N"/>
    <property type="match status" value="1"/>
</dbReference>
<dbReference type="InterPro" id="IPR009057">
    <property type="entry name" value="Homeodomain-like_sf"/>
</dbReference>
<proteinExistence type="predicted"/>
<gene>
    <name evidence="6" type="ORF">SAMN04488544_0705</name>
</gene>
<keyword evidence="3" id="KW-0804">Transcription</keyword>
<dbReference type="SUPFAM" id="SSF48498">
    <property type="entry name" value="Tetracyclin repressor-like, C-terminal domain"/>
    <property type="match status" value="1"/>
</dbReference>
<evidence type="ECO:0000256" key="1">
    <source>
        <dbReference type="ARBA" id="ARBA00023015"/>
    </source>
</evidence>
<dbReference type="Proteomes" id="UP000198825">
    <property type="component" value="Chromosome I"/>
</dbReference>
<dbReference type="PANTHER" id="PTHR30055:SF234">
    <property type="entry name" value="HTH-TYPE TRANSCRIPTIONAL REGULATOR BETI"/>
    <property type="match status" value="1"/>
</dbReference>
<keyword evidence="1" id="KW-0805">Transcription regulation</keyword>
<dbReference type="InterPro" id="IPR036271">
    <property type="entry name" value="Tet_transcr_reg_TetR-rel_C_sf"/>
</dbReference>
<dbReference type="InterPro" id="IPR049445">
    <property type="entry name" value="TetR_SbtR-like_C"/>
</dbReference>
<evidence type="ECO:0000259" key="5">
    <source>
        <dbReference type="PROSITE" id="PS50977"/>
    </source>
</evidence>
<organism evidence="6 7">
    <name type="scientific">Microlunatus sagamiharensis</name>
    <dbReference type="NCBI Taxonomy" id="546874"/>
    <lineage>
        <taxon>Bacteria</taxon>
        <taxon>Bacillati</taxon>
        <taxon>Actinomycetota</taxon>
        <taxon>Actinomycetes</taxon>
        <taxon>Propionibacteriales</taxon>
        <taxon>Propionibacteriaceae</taxon>
        <taxon>Microlunatus</taxon>
    </lineage>
</organism>
<dbReference type="EMBL" id="LT629799">
    <property type="protein sequence ID" value="SDU83565.1"/>
    <property type="molecule type" value="Genomic_DNA"/>
</dbReference>
<dbReference type="AlphaFoldDB" id="A0A1H2LS42"/>
<reference evidence="7" key="1">
    <citation type="submission" date="2016-10" db="EMBL/GenBank/DDBJ databases">
        <authorList>
            <person name="Varghese N."/>
            <person name="Submissions S."/>
        </authorList>
    </citation>
    <scope>NUCLEOTIDE SEQUENCE [LARGE SCALE GENOMIC DNA]</scope>
    <source>
        <strain evidence="7">DSM 21743</strain>
    </source>
</reference>
<dbReference type="Pfam" id="PF21597">
    <property type="entry name" value="TetR_C_43"/>
    <property type="match status" value="1"/>
</dbReference>
<evidence type="ECO:0000313" key="7">
    <source>
        <dbReference type="Proteomes" id="UP000198825"/>
    </source>
</evidence>
<dbReference type="InterPro" id="IPR001647">
    <property type="entry name" value="HTH_TetR"/>
</dbReference>
<accession>A0A1H2LS42</accession>
<keyword evidence="2 4" id="KW-0238">DNA-binding</keyword>
<dbReference type="GO" id="GO:0003700">
    <property type="term" value="F:DNA-binding transcription factor activity"/>
    <property type="evidence" value="ECO:0007669"/>
    <property type="project" value="TreeGrafter"/>
</dbReference>
<protein>
    <submittedName>
        <fullName evidence="6">DNA-binding transcriptional regulator, AcrR family</fullName>
    </submittedName>
</protein>
<evidence type="ECO:0000256" key="4">
    <source>
        <dbReference type="PROSITE-ProRule" id="PRU00335"/>
    </source>
</evidence>
<keyword evidence="7" id="KW-1185">Reference proteome</keyword>
<dbReference type="SUPFAM" id="SSF46689">
    <property type="entry name" value="Homeodomain-like"/>
    <property type="match status" value="1"/>
</dbReference>
<feature type="domain" description="HTH tetR-type" evidence="5">
    <location>
        <begin position="16"/>
        <end position="75"/>
    </location>
</feature>
<dbReference type="PROSITE" id="PS50977">
    <property type="entry name" value="HTH_TETR_2"/>
    <property type="match status" value="1"/>
</dbReference>
<name>A0A1H2LS42_9ACTN</name>
<dbReference type="STRING" id="546874.SAMN04488544_0705"/>